<evidence type="ECO:0000313" key="3">
    <source>
        <dbReference type="Proteomes" id="UP001497512"/>
    </source>
</evidence>
<reference evidence="2" key="1">
    <citation type="submission" date="2024-02" db="EMBL/GenBank/DDBJ databases">
        <authorList>
            <consortium name="ELIXIR-Norway"/>
            <consortium name="Elixir Norway"/>
        </authorList>
    </citation>
    <scope>NUCLEOTIDE SEQUENCE</scope>
</reference>
<dbReference type="PANTHER" id="PTHR46100:SF4">
    <property type="entry name" value="USPA DOMAIN-CONTAINING PROTEIN"/>
    <property type="match status" value="1"/>
</dbReference>
<dbReference type="Pfam" id="PF00582">
    <property type="entry name" value="Usp"/>
    <property type="match status" value="1"/>
</dbReference>
<organism evidence="2 3">
    <name type="scientific">Sphagnum troendelagicum</name>
    <dbReference type="NCBI Taxonomy" id="128251"/>
    <lineage>
        <taxon>Eukaryota</taxon>
        <taxon>Viridiplantae</taxon>
        <taxon>Streptophyta</taxon>
        <taxon>Embryophyta</taxon>
        <taxon>Bryophyta</taxon>
        <taxon>Sphagnophytina</taxon>
        <taxon>Sphagnopsida</taxon>
        <taxon>Sphagnales</taxon>
        <taxon>Sphagnaceae</taxon>
        <taxon>Sphagnum</taxon>
    </lineage>
</organism>
<dbReference type="Proteomes" id="UP001497512">
    <property type="component" value="Chromosome 12"/>
</dbReference>
<dbReference type="Gene3D" id="3.40.50.620">
    <property type="entry name" value="HUPs"/>
    <property type="match status" value="1"/>
</dbReference>
<dbReference type="SUPFAM" id="SSF52402">
    <property type="entry name" value="Adenine nucleotide alpha hydrolases-like"/>
    <property type="match status" value="1"/>
</dbReference>
<accession>A0ABP0TM76</accession>
<proteinExistence type="predicted"/>
<sequence length="166" mass="18367">MAESRYFGVALDYSASSKYAFKWAIDNIFRDGDTVILVFVNKEIQDGTQADLWGENGSPLVPFEDLSDPAIQRRYQLQSDEEIAQYAEEATNVKKVKVVAKVYWGDPKEKLVKAVIETPLDALVMGSRGLGTFKRTLLGSVSNYVVNSVPCPVTVVKLPLSSNEAE</sequence>
<keyword evidence="3" id="KW-1185">Reference proteome</keyword>
<gene>
    <name evidence="2" type="ORF">CSSPTR1EN2_LOCUS5098</name>
</gene>
<protein>
    <recommendedName>
        <fullName evidence="1">UspA domain-containing protein</fullName>
    </recommendedName>
</protein>
<dbReference type="InterPro" id="IPR006016">
    <property type="entry name" value="UspA"/>
</dbReference>
<feature type="domain" description="UspA" evidence="1">
    <location>
        <begin position="9"/>
        <end position="157"/>
    </location>
</feature>
<evidence type="ECO:0000313" key="2">
    <source>
        <dbReference type="EMBL" id="CAK9199761.1"/>
    </source>
</evidence>
<dbReference type="InterPro" id="IPR014729">
    <property type="entry name" value="Rossmann-like_a/b/a_fold"/>
</dbReference>
<dbReference type="InterPro" id="IPR006015">
    <property type="entry name" value="Universal_stress_UspA"/>
</dbReference>
<dbReference type="PRINTS" id="PR01438">
    <property type="entry name" value="UNVRSLSTRESS"/>
</dbReference>
<dbReference type="PANTHER" id="PTHR46100">
    <property type="entry name" value="IMP2'P"/>
    <property type="match status" value="1"/>
</dbReference>
<dbReference type="CDD" id="cd23659">
    <property type="entry name" value="USP_At3g01520-like"/>
    <property type="match status" value="1"/>
</dbReference>
<dbReference type="EMBL" id="OZ019904">
    <property type="protein sequence ID" value="CAK9199761.1"/>
    <property type="molecule type" value="Genomic_DNA"/>
</dbReference>
<evidence type="ECO:0000259" key="1">
    <source>
        <dbReference type="Pfam" id="PF00582"/>
    </source>
</evidence>
<name>A0ABP0TM76_9BRYO</name>